<gene>
    <name evidence="15" type="ORF">JKF63_05499</name>
</gene>
<feature type="domain" description="3-oxo-5-alpha-steroid 4-dehydrogenase C-terminal" evidence="14">
    <location>
        <begin position="398"/>
        <end position="436"/>
    </location>
</feature>
<dbReference type="InterPro" id="IPR001104">
    <property type="entry name" value="3-oxo-5_a-steroid_4-DH_C"/>
</dbReference>
<dbReference type="EMBL" id="JAFJZO010000017">
    <property type="protein sequence ID" value="KAG5508243.1"/>
    <property type="molecule type" value="Genomic_DNA"/>
</dbReference>
<evidence type="ECO:0000256" key="6">
    <source>
        <dbReference type="ARBA" id="ARBA00022824"/>
    </source>
</evidence>
<dbReference type="GO" id="GO:0003865">
    <property type="term" value="F:3-oxo-5-alpha-steroid 4-dehydrogenase activity"/>
    <property type="evidence" value="ECO:0007669"/>
    <property type="project" value="TreeGrafter"/>
</dbReference>
<keyword evidence="10" id="KW-0560">Oxidoreductase</keyword>
<feature type="transmembrane region" description="Helical" evidence="13">
    <location>
        <begin position="312"/>
        <end position="338"/>
    </location>
</feature>
<keyword evidence="8" id="KW-0521">NADP</keyword>
<keyword evidence="11" id="KW-0443">Lipid metabolism</keyword>
<dbReference type="PANTHER" id="PTHR10556:SF57">
    <property type="entry name" value="3-OXO-5-ALPHA-STEROID 4-DEHYDROGENASE 1"/>
    <property type="match status" value="1"/>
</dbReference>
<evidence type="ECO:0000256" key="5">
    <source>
        <dbReference type="ARBA" id="ARBA00022782"/>
    </source>
</evidence>
<evidence type="ECO:0000256" key="1">
    <source>
        <dbReference type="ARBA" id="ARBA00004477"/>
    </source>
</evidence>
<feature type="domain" description="3-oxo-5-alpha-steroid 4-dehydrogenase C-terminal" evidence="14">
    <location>
        <begin position="491"/>
        <end position="537"/>
    </location>
</feature>
<evidence type="ECO:0000313" key="16">
    <source>
        <dbReference type="Proteomes" id="UP000674318"/>
    </source>
</evidence>
<evidence type="ECO:0000256" key="8">
    <source>
        <dbReference type="ARBA" id="ARBA00022857"/>
    </source>
</evidence>
<dbReference type="OrthoDB" id="5788137at2759"/>
<evidence type="ECO:0000256" key="12">
    <source>
        <dbReference type="ARBA" id="ARBA00023136"/>
    </source>
</evidence>
<dbReference type="Proteomes" id="UP000674318">
    <property type="component" value="Chromosome 17"/>
</dbReference>
<evidence type="ECO:0000313" key="15">
    <source>
        <dbReference type="EMBL" id="KAG5508243.1"/>
    </source>
</evidence>
<keyword evidence="6" id="KW-0256">Endoplasmic reticulum</keyword>
<dbReference type="Pfam" id="PF02544">
    <property type="entry name" value="Steroid_dh"/>
    <property type="match status" value="2"/>
</dbReference>
<keyword evidence="4 13" id="KW-0812">Transmembrane</keyword>
<proteinExistence type="inferred from homology"/>
<evidence type="ECO:0000256" key="3">
    <source>
        <dbReference type="ARBA" id="ARBA00007742"/>
    </source>
</evidence>
<evidence type="ECO:0000256" key="4">
    <source>
        <dbReference type="ARBA" id="ARBA00022692"/>
    </source>
</evidence>
<evidence type="ECO:0000256" key="7">
    <source>
        <dbReference type="ARBA" id="ARBA00022848"/>
    </source>
</evidence>
<accession>A0A836IYI5</accession>
<comment type="subcellular location">
    <subcellularLocation>
        <location evidence="1">Endoplasmic reticulum membrane</location>
        <topology evidence="1">Multi-pass membrane protein</topology>
    </subcellularLocation>
    <subcellularLocation>
        <location evidence="2">Microsome membrane</location>
    </subcellularLocation>
</comment>
<sequence length="537" mass="58935">MYGYARTATVVVVHLAFTCVLLGYIADTAMPFYVHRKHSNYPPGVNDASSFTTAVHRWDRWPLFLVSNKEAYAAQLAQHHHATSASDVVALNARVVWRSSVFHLTLAVITYVLLTYCITAPYGRHAGFTGGRLRLPSRVSWMLQESPTIFQVLYHVLLEYPRVMGHSPSLSSPWFSFSANLRAAGVADTNPSMGVCQSYWGCVRVACTQQHLGLLLFVIHYIHRSWFYPLSIPASAHRVPLLVTSTATLYCLFNGRLQVLASAGAAVDVCATGATAQSPACSAAHVPSMSFLRCWRQRYELESPRASSLEAIAVDVGWCLLLGFYVVGVCGGLALFFFGARVNMQSDYYLVGLRGDGKKKSNDDVKEPVASSSEARLVGGAPLPSWTKFSGIVKNHTSGSGYRIPVGGWFDSVSCANFFGELIEWTGYAMVVTATSATCDGNCRSVTTALDEEVLRSLSSSSSFWSLMNVMMWIRLTARVFFSAAASRSAALAAFSFLVYVFSNLAPRAAAHHAWYAKTFGERYTKLRRKALLPGVY</sequence>
<organism evidence="15 16">
    <name type="scientific">Porcisia hertigi</name>
    <dbReference type="NCBI Taxonomy" id="2761500"/>
    <lineage>
        <taxon>Eukaryota</taxon>
        <taxon>Discoba</taxon>
        <taxon>Euglenozoa</taxon>
        <taxon>Kinetoplastea</taxon>
        <taxon>Metakinetoplastina</taxon>
        <taxon>Trypanosomatida</taxon>
        <taxon>Trypanosomatidae</taxon>
        <taxon>Leishmaniinae</taxon>
        <taxon>Porcisia</taxon>
    </lineage>
</organism>
<feature type="transmembrane region" description="Helical" evidence="13">
    <location>
        <begin position="480"/>
        <end position="502"/>
    </location>
</feature>
<protein>
    <recommendedName>
        <fullName evidence="14">3-oxo-5-alpha-steroid 4-dehydrogenase C-terminal domain-containing protein</fullName>
    </recommendedName>
</protein>
<evidence type="ECO:0000259" key="14">
    <source>
        <dbReference type="Pfam" id="PF02544"/>
    </source>
</evidence>
<keyword evidence="16" id="KW-1185">Reference proteome</keyword>
<keyword evidence="12 13" id="KW-0472">Membrane</keyword>
<keyword evidence="7" id="KW-0492">Microsome</keyword>
<dbReference type="RefSeq" id="XP_067758132.1">
    <property type="nucleotide sequence ID" value="XM_067901457.1"/>
</dbReference>
<evidence type="ECO:0000256" key="11">
    <source>
        <dbReference type="ARBA" id="ARBA00023098"/>
    </source>
</evidence>
<keyword evidence="5" id="KW-0221">Differentiation</keyword>
<dbReference type="GO" id="GO:0005789">
    <property type="term" value="C:endoplasmic reticulum membrane"/>
    <property type="evidence" value="ECO:0007669"/>
    <property type="project" value="UniProtKB-SubCell"/>
</dbReference>
<feature type="transmembrane region" description="Helical" evidence="13">
    <location>
        <begin position="101"/>
        <end position="122"/>
    </location>
</feature>
<keyword evidence="9 13" id="KW-1133">Transmembrane helix</keyword>
<evidence type="ECO:0000256" key="2">
    <source>
        <dbReference type="ARBA" id="ARBA00004524"/>
    </source>
</evidence>
<dbReference type="GO" id="GO:0006694">
    <property type="term" value="P:steroid biosynthetic process"/>
    <property type="evidence" value="ECO:0007669"/>
    <property type="project" value="TreeGrafter"/>
</dbReference>
<dbReference type="PANTHER" id="PTHR10556">
    <property type="entry name" value="3-OXO-5-ALPHA-STEROID 4-DEHYDROGENASE"/>
    <property type="match status" value="1"/>
</dbReference>
<comment type="caution">
    <text evidence="15">The sequence shown here is derived from an EMBL/GenBank/DDBJ whole genome shotgun (WGS) entry which is preliminary data.</text>
</comment>
<feature type="transmembrane region" description="Helical" evidence="13">
    <location>
        <begin position="7"/>
        <end position="26"/>
    </location>
</feature>
<dbReference type="GO" id="GO:0030154">
    <property type="term" value="P:cell differentiation"/>
    <property type="evidence" value="ECO:0007669"/>
    <property type="project" value="UniProtKB-KW"/>
</dbReference>
<evidence type="ECO:0000256" key="13">
    <source>
        <dbReference type="SAM" id="Phobius"/>
    </source>
</evidence>
<dbReference type="InterPro" id="IPR039357">
    <property type="entry name" value="SRD5A/TECR"/>
</dbReference>
<dbReference type="GeneID" id="94291534"/>
<evidence type="ECO:0000256" key="10">
    <source>
        <dbReference type="ARBA" id="ARBA00023002"/>
    </source>
</evidence>
<dbReference type="AlphaFoldDB" id="A0A836IYI5"/>
<reference evidence="15 16" key="1">
    <citation type="submission" date="2021-02" db="EMBL/GenBank/DDBJ databases">
        <title>Porcisia hertigi Genome sequencing and assembly.</title>
        <authorList>
            <person name="Almutairi H."/>
            <person name="Gatherer D."/>
        </authorList>
    </citation>
    <scope>NUCLEOTIDE SEQUENCE [LARGE SCALE GENOMIC DNA]</scope>
    <source>
        <strain evidence="15 16">C119</strain>
    </source>
</reference>
<name>A0A836IYI5_9TRYP</name>
<dbReference type="KEGG" id="phet:94291534"/>
<dbReference type="PROSITE" id="PS50244">
    <property type="entry name" value="S5A_REDUCTASE"/>
    <property type="match status" value="1"/>
</dbReference>
<comment type="similarity">
    <text evidence="3">Belongs to the steroid 5-alpha reductase family.</text>
</comment>
<evidence type="ECO:0000256" key="9">
    <source>
        <dbReference type="ARBA" id="ARBA00022989"/>
    </source>
</evidence>